<accession>A0ACB1AIX6</accession>
<reference evidence="1" key="1">
    <citation type="submission" date="2023-11" db="EMBL/GenBank/DDBJ databases">
        <authorList>
            <person name="Poullet M."/>
        </authorList>
    </citation>
    <scope>NUCLEOTIDE SEQUENCE</scope>
    <source>
        <strain evidence="1">E1834</strain>
    </source>
</reference>
<organism evidence="1 2">
    <name type="scientific">Meloidogyne enterolobii</name>
    <name type="common">Root-knot nematode worm</name>
    <name type="synonym">Meloidogyne mayaguensis</name>
    <dbReference type="NCBI Taxonomy" id="390850"/>
    <lineage>
        <taxon>Eukaryota</taxon>
        <taxon>Metazoa</taxon>
        <taxon>Ecdysozoa</taxon>
        <taxon>Nematoda</taxon>
        <taxon>Chromadorea</taxon>
        <taxon>Rhabditida</taxon>
        <taxon>Tylenchina</taxon>
        <taxon>Tylenchomorpha</taxon>
        <taxon>Tylenchoidea</taxon>
        <taxon>Meloidogynidae</taxon>
        <taxon>Meloidogyninae</taxon>
        <taxon>Meloidogyne</taxon>
    </lineage>
</organism>
<keyword evidence="2" id="KW-1185">Reference proteome</keyword>
<protein>
    <submittedName>
        <fullName evidence="1">Uncharacterized protein</fullName>
    </submittedName>
</protein>
<dbReference type="Proteomes" id="UP001497535">
    <property type="component" value="Unassembled WGS sequence"/>
</dbReference>
<name>A0ACB1AIX6_MELEN</name>
<comment type="caution">
    <text evidence="1">The sequence shown here is derived from an EMBL/GenBank/DDBJ whole genome shotgun (WGS) entry which is preliminary data.</text>
</comment>
<evidence type="ECO:0000313" key="1">
    <source>
        <dbReference type="EMBL" id="CAK5091380.1"/>
    </source>
</evidence>
<gene>
    <name evidence="1" type="ORF">MENTE1834_LOCUS39216</name>
</gene>
<dbReference type="EMBL" id="CAVMJV010000087">
    <property type="protein sequence ID" value="CAK5091380.1"/>
    <property type="molecule type" value="Genomic_DNA"/>
</dbReference>
<sequence>MQNLNTSIVGGEEGIHQQKLPFFQQASEPTPLLSSQNWNENINICQNSQLFQKQEFNQFYGIVPFTDISTDFLQQNQQIYEEHKIQTQNNSVLLDLQTNSLSDQFSSYSNMIGENDNYLTQQLNSIQSTQQSKNCLYLKIFILCYLIFDYLIS</sequence>
<evidence type="ECO:0000313" key="2">
    <source>
        <dbReference type="Proteomes" id="UP001497535"/>
    </source>
</evidence>
<proteinExistence type="predicted"/>